<sequence>MPEALETDKRGRIEAHCLIGFVNYRINAKSLDFETETDLFDSLSELVRLVSKETLKTIEKSHQGNPVEILSVTLFGFSKDRHSIFLVASQDGFNGDIVRKEGEGARMVKMVEFQIRIHDQKMRVIPVNHFSSLIQILQQTKDLQSIELLAHNRKEQASIHLLLQANRLAGELIDQNPGVGFSEPQQGIYF</sequence>
<comment type="caution">
    <text evidence="1">The sequence shown here is derived from an EMBL/GenBank/DDBJ whole genome shotgun (WGS) entry which is preliminary data.</text>
</comment>
<keyword evidence="2" id="KW-1185">Reference proteome</keyword>
<dbReference type="AlphaFoldDB" id="A0A420VDK9"/>
<organism evidence="1 2">
    <name type="scientific">Caldibacillus debilis GB1</name>
    <dbReference type="NCBI Taxonomy" id="1339248"/>
    <lineage>
        <taxon>Bacteria</taxon>
        <taxon>Bacillati</taxon>
        <taxon>Bacillota</taxon>
        <taxon>Bacilli</taxon>
        <taxon>Bacillales</taxon>
        <taxon>Bacillaceae</taxon>
        <taxon>Caldibacillus</taxon>
    </lineage>
</organism>
<dbReference type="RefSeq" id="WP_120669121.1">
    <property type="nucleotide sequence ID" value="NZ_AZRV01000035.1"/>
</dbReference>
<dbReference type="Proteomes" id="UP000286235">
    <property type="component" value="Unassembled WGS sequence"/>
</dbReference>
<gene>
    <name evidence="1" type="ORF">Cdeb_01215</name>
</gene>
<evidence type="ECO:0000313" key="2">
    <source>
        <dbReference type="Proteomes" id="UP000286235"/>
    </source>
</evidence>
<name>A0A420VDK9_9BACI</name>
<reference evidence="1 2" key="1">
    <citation type="submission" date="2013-12" db="EMBL/GenBank/DDBJ databases">
        <title>Genome and proteome characterization of Caldibacillus debilis GB1 derived from a cellulolytic aero-tolerant co-culture.</title>
        <authorList>
            <person name="Wushke S.T."/>
            <person name="Zhang X."/>
            <person name="Fristensky B."/>
            <person name="Wilkins J.A."/>
            <person name="Levin D.B."/>
            <person name="Sparling R."/>
        </authorList>
    </citation>
    <scope>NUCLEOTIDE SEQUENCE [LARGE SCALE GENOMIC DNA]</scope>
    <source>
        <strain evidence="1 2">GB1</strain>
    </source>
</reference>
<protein>
    <submittedName>
        <fullName evidence="1">Uncharacterized protein</fullName>
    </submittedName>
</protein>
<proteinExistence type="predicted"/>
<dbReference type="EMBL" id="AZRV01000035">
    <property type="protein sequence ID" value="RKO61744.1"/>
    <property type="molecule type" value="Genomic_DNA"/>
</dbReference>
<evidence type="ECO:0000313" key="1">
    <source>
        <dbReference type="EMBL" id="RKO61744.1"/>
    </source>
</evidence>
<accession>A0A420VDK9</accession>